<accession>A0A9D0YVS8</accession>
<name>A0A9D0YVS8_9FIRM</name>
<proteinExistence type="predicted"/>
<feature type="transmembrane region" description="Helical" evidence="1">
    <location>
        <begin position="73"/>
        <end position="93"/>
    </location>
</feature>
<reference evidence="2" key="2">
    <citation type="journal article" date="2021" name="PeerJ">
        <title>Extensive microbial diversity within the chicken gut microbiome revealed by metagenomics and culture.</title>
        <authorList>
            <person name="Gilroy R."/>
            <person name="Ravi A."/>
            <person name="Getino M."/>
            <person name="Pursley I."/>
            <person name="Horton D.L."/>
            <person name="Alikhan N.F."/>
            <person name="Baker D."/>
            <person name="Gharbi K."/>
            <person name="Hall N."/>
            <person name="Watson M."/>
            <person name="Adriaenssens E.M."/>
            <person name="Foster-Nyarko E."/>
            <person name="Jarju S."/>
            <person name="Secka A."/>
            <person name="Antonio M."/>
            <person name="Oren A."/>
            <person name="Chaudhuri R.R."/>
            <person name="La Ragione R."/>
            <person name="Hildebrand F."/>
            <person name="Pallen M.J."/>
        </authorList>
    </citation>
    <scope>NUCLEOTIDE SEQUENCE</scope>
    <source>
        <strain evidence="2">ChiHile30-977</strain>
    </source>
</reference>
<dbReference type="Pfam" id="PF07441">
    <property type="entry name" value="BofA"/>
    <property type="match status" value="1"/>
</dbReference>
<gene>
    <name evidence="2" type="ORF">IAA66_06110</name>
</gene>
<evidence type="ECO:0000313" key="3">
    <source>
        <dbReference type="Proteomes" id="UP000886819"/>
    </source>
</evidence>
<dbReference type="Proteomes" id="UP000886819">
    <property type="component" value="Unassembled WGS sequence"/>
</dbReference>
<feature type="transmembrane region" description="Helical" evidence="1">
    <location>
        <begin position="44"/>
        <end position="67"/>
    </location>
</feature>
<dbReference type="InterPro" id="IPR010001">
    <property type="entry name" value="BofA"/>
</dbReference>
<keyword evidence="1" id="KW-1133">Transmembrane helix</keyword>
<keyword evidence="1" id="KW-0812">Transmembrane</keyword>
<reference evidence="2" key="1">
    <citation type="submission" date="2020-10" db="EMBL/GenBank/DDBJ databases">
        <authorList>
            <person name="Gilroy R."/>
        </authorList>
    </citation>
    <scope>NUCLEOTIDE SEQUENCE</scope>
    <source>
        <strain evidence="2">ChiHile30-977</strain>
    </source>
</reference>
<evidence type="ECO:0000313" key="2">
    <source>
        <dbReference type="EMBL" id="HIQ63146.1"/>
    </source>
</evidence>
<evidence type="ECO:0000256" key="1">
    <source>
        <dbReference type="SAM" id="Phobius"/>
    </source>
</evidence>
<comment type="caution">
    <text evidence="2">The sequence shown here is derived from an EMBL/GenBank/DDBJ whole genome shotgun (WGS) entry which is preliminary data.</text>
</comment>
<organism evidence="2 3">
    <name type="scientific">Candidatus Avichristensenella intestinipullorum</name>
    <dbReference type="NCBI Taxonomy" id="2840693"/>
    <lineage>
        <taxon>Bacteria</taxon>
        <taxon>Bacillati</taxon>
        <taxon>Bacillota</taxon>
        <taxon>Clostridia</taxon>
        <taxon>Candidatus Avichristensenella</taxon>
    </lineage>
</organism>
<dbReference type="EMBL" id="DVFI01000092">
    <property type="protein sequence ID" value="HIQ63146.1"/>
    <property type="molecule type" value="Genomic_DNA"/>
</dbReference>
<sequence>MAEGVFLMIDSVPWRLVIWAGAGLCALYFLGWAVFGPPRRARRLLVNGVSALAAVGAWNLTMGALGLGVQVNLALLTAGAALGVPGAALIGVLQRMAQG</sequence>
<keyword evidence="1" id="KW-0472">Membrane</keyword>
<dbReference type="AlphaFoldDB" id="A0A9D0YVS8"/>
<feature type="transmembrane region" description="Helical" evidence="1">
    <location>
        <begin position="16"/>
        <end position="35"/>
    </location>
</feature>
<protein>
    <submittedName>
        <fullName evidence="2">Pro-sigmaK processing inhibitor BofA family protein</fullName>
    </submittedName>
</protein>